<evidence type="ECO:0000313" key="3">
    <source>
        <dbReference type="Proteomes" id="UP001490816"/>
    </source>
</evidence>
<dbReference type="RefSeq" id="WP_021883229.1">
    <property type="nucleotide sequence ID" value="NZ_JBBMEZ010000018.1"/>
</dbReference>
<dbReference type="EMBL" id="JBBMEZ010000018">
    <property type="protein sequence ID" value="MEQ2470140.1"/>
    <property type="molecule type" value="Genomic_DNA"/>
</dbReference>
<reference evidence="2 3" key="1">
    <citation type="submission" date="2024-03" db="EMBL/GenBank/DDBJ databases">
        <title>Human intestinal bacterial collection.</title>
        <authorList>
            <person name="Pauvert C."/>
            <person name="Hitch T.C.A."/>
            <person name="Clavel T."/>
        </authorList>
    </citation>
    <scope>NUCLEOTIDE SEQUENCE [LARGE SCALE GENOMIC DNA]</scope>
    <source>
        <strain evidence="2 3">CLA-JM-H38</strain>
    </source>
</reference>
<organism evidence="2 3">
    <name type="scientific">Ruminococcoides intestinale</name>
    <dbReference type="NCBI Taxonomy" id="3133162"/>
    <lineage>
        <taxon>Bacteria</taxon>
        <taxon>Bacillati</taxon>
        <taxon>Bacillota</taxon>
        <taxon>Clostridia</taxon>
        <taxon>Eubacteriales</taxon>
        <taxon>Oscillospiraceae</taxon>
        <taxon>Ruminococcoides</taxon>
    </lineage>
</organism>
<dbReference type="PROSITE" id="PS51186">
    <property type="entry name" value="GNAT"/>
    <property type="match status" value="1"/>
</dbReference>
<protein>
    <submittedName>
        <fullName evidence="2">GNAT family N-acetyltransferase</fullName>
    </submittedName>
</protein>
<name>A0ABV1F9T9_9FIRM</name>
<dbReference type="Pfam" id="PF13508">
    <property type="entry name" value="Acetyltransf_7"/>
    <property type="match status" value="1"/>
</dbReference>
<dbReference type="InterPro" id="IPR000182">
    <property type="entry name" value="GNAT_dom"/>
</dbReference>
<proteinExistence type="predicted"/>
<dbReference type="SUPFAM" id="SSF55729">
    <property type="entry name" value="Acyl-CoA N-acyltransferases (Nat)"/>
    <property type="match status" value="1"/>
</dbReference>
<comment type="caution">
    <text evidence="2">The sequence shown here is derived from an EMBL/GenBank/DDBJ whole genome shotgun (WGS) entry which is preliminary data.</text>
</comment>
<keyword evidence="3" id="KW-1185">Reference proteome</keyword>
<gene>
    <name evidence="2" type="ORF">WMO39_07355</name>
</gene>
<evidence type="ECO:0000313" key="2">
    <source>
        <dbReference type="EMBL" id="MEQ2470140.1"/>
    </source>
</evidence>
<feature type="domain" description="N-acetyltransferase" evidence="1">
    <location>
        <begin position="1"/>
        <end position="155"/>
    </location>
</feature>
<accession>A0ABV1F9T9</accession>
<dbReference type="Gene3D" id="3.40.630.30">
    <property type="match status" value="1"/>
</dbReference>
<dbReference type="CDD" id="cd04301">
    <property type="entry name" value="NAT_SF"/>
    <property type="match status" value="1"/>
</dbReference>
<sequence length="155" mass="18153">MVIREVQDRDFVQLAEMRWTHAVEDDETYGEHNTDGVTKSVFIEEFVAFLYTNKEYKIFVAEDENAKILSAMFVYLIPTIPTPNAKREFIAYLTKVFTLEEYRGKGIGTRLLDYVKNYLSSINCELVFAWPSENSAEWYKSHGFSDTNEIFECRL</sequence>
<dbReference type="InterPro" id="IPR016181">
    <property type="entry name" value="Acyl_CoA_acyltransferase"/>
</dbReference>
<evidence type="ECO:0000259" key="1">
    <source>
        <dbReference type="PROSITE" id="PS51186"/>
    </source>
</evidence>
<dbReference type="Proteomes" id="UP001490816">
    <property type="component" value="Unassembled WGS sequence"/>
</dbReference>